<evidence type="ECO:0000313" key="2">
    <source>
        <dbReference type="Proteomes" id="UP001162029"/>
    </source>
</evidence>
<dbReference type="EMBL" id="CANTFM010002050">
    <property type="protein sequence ID" value="CAI5744171.1"/>
    <property type="molecule type" value="Genomic_DNA"/>
</dbReference>
<evidence type="ECO:0000313" key="1">
    <source>
        <dbReference type="EMBL" id="CAI5744171.1"/>
    </source>
</evidence>
<proteinExistence type="predicted"/>
<name>A0AAV0V983_9STRA</name>
<dbReference type="AlphaFoldDB" id="A0AAV0V983"/>
<gene>
    <name evidence="1" type="ORF">PDE001_LOCUS9336</name>
</gene>
<organism evidence="1 2">
    <name type="scientific">Peronospora destructor</name>
    <dbReference type="NCBI Taxonomy" id="86335"/>
    <lineage>
        <taxon>Eukaryota</taxon>
        <taxon>Sar</taxon>
        <taxon>Stramenopiles</taxon>
        <taxon>Oomycota</taxon>
        <taxon>Peronosporomycetes</taxon>
        <taxon>Peronosporales</taxon>
        <taxon>Peronosporaceae</taxon>
        <taxon>Peronospora</taxon>
    </lineage>
</organism>
<reference evidence="1" key="1">
    <citation type="submission" date="2022-12" db="EMBL/GenBank/DDBJ databases">
        <authorList>
            <person name="Webb A."/>
        </authorList>
    </citation>
    <scope>NUCLEOTIDE SEQUENCE</scope>
    <source>
        <strain evidence="1">Pd1</strain>
    </source>
</reference>
<sequence>MAALPVGMQLVSALDDSELQALSLVGDASYVASEHVQRPLLLPLEIDDAALGMELDVDLDFFRPSAMLDSDTFGSDSDDLYFGSMFQPADWGDGQDDIEQMLLCGSQEAQQERVGEAIAAKDQKRVLRHTFGSGKKLLDFGFGEGAVMDKSQQQDVTMTNGPPTSALHVDGAGLEMKQEVLSAEHDVAAAAMKLMPPTPFVVMKQEMSSTPKRALHKSRSLADDQLFSSPLHHTQPFFAVSSPLSTASFVSLEDTMAAPLSTISRSTVHPGMRMMRSLSPADELEKVVASGCKTSMHKMNILRGNFQVSAGHDTTPFVKPTAVLPPPYFRGALDSPEKRRVHSKTFSSCAQSLSFSFANESSTPR</sequence>
<comment type="caution">
    <text evidence="1">The sequence shown here is derived from an EMBL/GenBank/DDBJ whole genome shotgun (WGS) entry which is preliminary data.</text>
</comment>
<keyword evidence="2" id="KW-1185">Reference proteome</keyword>
<dbReference type="Proteomes" id="UP001162029">
    <property type="component" value="Unassembled WGS sequence"/>
</dbReference>
<protein>
    <submittedName>
        <fullName evidence="1">Uncharacterized protein</fullName>
    </submittedName>
</protein>
<accession>A0AAV0V983</accession>